<sequence>MANLDRIINAQISLNTTGISSAGFSTLMIVGPHANSLSRVLTITDVDELMDMGFTSTDAIYQAASDAFAQTPRPSVVKIGRFQCDTVKVKMPMAVVEGAEYGVSVQRLDGNGKLVEIKAIYIAQSSDTVDKVMTELSNKIDELDTAPKFYAVSVMEDELVVKSTDPKTSFVVVPNGKLEVSSQEPATNIDVSSNMAMICDADNDFYGICYVDRTEDAVLAMAEWTEAHIKLYGVTVTDPGAKNAEITNDIGSKLQAANYYRTHWWYHEKDNEYPETGITTRCFAINPGGETWANKKLSSITVDNLNETEYNAIKAKNGNTFEKFRNVTITQNGKVAAGEWIDVIRFRDWLVETIQTEEFSMLINRDKLPFLDPGIGLVESTLNSVLVLGQKRGGIAENELDDDNNVILGFKISVPKAANISANVKAQRVLRDVQFTARLAGAIHAMEIKGSLTYENIKSA</sequence>
<accession>A0A8S5TIA5</accession>
<dbReference type="Pfam" id="PF11863">
    <property type="entry name" value="DUF3383"/>
    <property type="match status" value="1"/>
</dbReference>
<protein>
    <submittedName>
        <fullName evidence="1">Tail sheath protein</fullName>
    </submittedName>
</protein>
<dbReference type="EMBL" id="BK032832">
    <property type="protein sequence ID" value="DAF63014.1"/>
    <property type="molecule type" value="Genomic_DNA"/>
</dbReference>
<reference evidence="1" key="1">
    <citation type="journal article" date="2021" name="Proc. Natl. Acad. Sci. U.S.A.">
        <title>A Catalog of Tens of Thousands of Viruses from Human Metagenomes Reveals Hidden Associations with Chronic Diseases.</title>
        <authorList>
            <person name="Tisza M.J."/>
            <person name="Buck C.B."/>
        </authorList>
    </citation>
    <scope>NUCLEOTIDE SEQUENCE</scope>
    <source>
        <strain evidence="1">Ct9dX1</strain>
    </source>
</reference>
<name>A0A8S5TIA5_9CAUD</name>
<organism evidence="1">
    <name type="scientific">Myoviridae sp. ct9dX1</name>
    <dbReference type="NCBI Taxonomy" id="2827665"/>
    <lineage>
        <taxon>Viruses</taxon>
        <taxon>Duplodnaviria</taxon>
        <taxon>Heunggongvirae</taxon>
        <taxon>Uroviricota</taxon>
        <taxon>Caudoviricetes</taxon>
    </lineage>
</organism>
<dbReference type="InterPro" id="IPR021808">
    <property type="entry name" value="DUF3383"/>
</dbReference>
<proteinExistence type="predicted"/>
<evidence type="ECO:0000313" key="1">
    <source>
        <dbReference type="EMBL" id="DAF63014.1"/>
    </source>
</evidence>